<keyword evidence="1" id="KW-0812">Transmembrane</keyword>
<gene>
    <name evidence="2" type="ORF">TZ00_18340</name>
</gene>
<feature type="transmembrane region" description="Helical" evidence="1">
    <location>
        <begin position="7"/>
        <end position="28"/>
    </location>
</feature>
<keyword evidence="1" id="KW-1133">Transmembrane helix</keyword>
<dbReference type="EMBL" id="JYFC01000013">
    <property type="protein sequence ID" value="KJC62848.1"/>
    <property type="molecule type" value="Genomic_DNA"/>
</dbReference>
<accession>A0ABR5CB31</accession>
<reference evidence="2 3" key="1">
    <citation type="journal article" date="2001" name="Int. J. Syst. Evol. Microbiol.">
        <title>Agreia bicolorata gen. nov., sp. nov., to accommodate actinobacteria isolated from narrow reed grass infected by the nematode Heteroanguina graminophila.</title>
        <authorList>
            <person name="Evtushenko L.I."/>
            <person name="Dorofeeva L.V."/>
            <person name="Dobrovolskaya T.G."/>
            <person name="Streshinskaya G.M."/>
            <person name="Subbotin S.A."/>
            <person name="Tiedje J.M."/>
        </authorList>
    </citation>
    <scope>NUCLEOTIDE SEQUENCE [LARGE SCALE GENOMIC DNA]</scope>
    <source>
        <strain evidence="2 3">VKM Ac-1804</strain>
    </source>
</reference>
<evidence type="ECO:0000256" key="1">
    <source>
        <dbReference type="SAM" id="Phobius"/>
    </source>
</evidence>
<protein>
    <submittedName>
        <fullName evidence="2">Uncharacterized protein</fullName>
    </submittedName>
</protein>
<name>A0ABR5CB31_9MICO</name>
<evidence type="ECO:0000313" key="3">
    <source>
        <dbReference type="Proteomes" id="UP000032503"/>
    </source>
</evidence>
<proteinExistence type="predicted"/>
<keyword evidence="3" id="KW-1185">Reference proteome</keyword>
<sequence>MLRWRTFVNVCGAVVFIITPIVGVVLSNLDLAPELHVRDWYLFVGSLLFAVFGLLLIVNSGVDFVRSRDLAVATPEDLS</sequence>
<evidence type="ECO:0000313" key="2">
    <source>
        <dbReference type="EMBL" id="KJC62848.1"/>
    </source>
</evidence>
<dbReference type="Proteomes" id="UP000032503">
    <property type="component" value="Unassembled WGS sequence"/>
</dbReference>
<keyword evidence="1" id="KW-0472">Membrane</keyword>
<feature type="transmembrane region" description="Helical" evidence="1">
    <location>
        <begin position="40"/>
        <end position="58"/>
    </location>
</feature>
<organism evidence="2 3">
    <name type="scientific">Agreia bicolorata</name>
    <dbReference type="NCBI Taxonomy" id="110935"/>
    <lineage>
        <taxon>Bacteria</taxon>
        <taxon>Bacillati</taxon>
        <taxon>Actinomycetota</taxon>
        <taxon>Actinomycetes</taxon>
        <taxon>Micrococcales</taxon>
        <taxon>Microbacteriaceae</taxon>
        <taxon>Agreia</taxon>
    </lineage>
</organism>
<comment type="caution">
    <text evidence="2">The sequence shown here is derived from an EMBL/GenBank/DDBJ whole genome shotgun (WGS) entry which is preliminary data.</text>
</comment>